<feature type="chain" id="PRO_5038668554" evidence="3">
    <location>
        <begin position="25"/>
        <end position="367"/>
    </location>
</feature>
<dbReference type="PANTHER" id="PTHR30036:SF1">
    <property type="entry name" value="D-XYLOSE-BINDING PERIPLASMIC PROTEIN"/>
    <property type="match status" value="1"/>
</dbReference>
<sequence length="367" mass="38395">MAIRYRAGLAAAAALTLAAGLLTACGDDNNSGSDSGSGGGTKIALLLPESQTTRYEAKDRPLFEAKVKELCPTCEILYSNAQQDQARQQQQAEAALNNGAKVLVLDPVDGAAASTIVRLAQSKNVPVISYDRLIQNANVDYYISFDNEKVGKLQGSTLVDKLKSDGKSSGKIVMINGSPTDNNAKLFNKGAHSALDGSGFEVVPKPDFFTPEWKPENAQSFMEGQISQLGKDGFVGVYAANDGTAGGAIAAMRGAGITPVPPTTGQDAELAAIQRIIAGDQFMTVYKAFKPEADKAAELAVALAQGQKPTAPTTVNNGSGDIPSFLLEPQAVIKSNVKDTVVADGLYKLQEICTTTYAEACKAAGLQ</sequence>
<dbReference type="InterPro" id="IPR028082">
    <property type="entry name" value="Peripla_BP_I"/>
</dbReference>
<dbReference type="GO" id="GO:0030246">
    <property type="term" value="F:carbohydrate binding"/>
    <property type="evidence" value="ECO:0007669"/>
    <property type="project" value="TreeGrafter"/>
</dbReference>
<organism evidence="5 6">
    <name type="scientific">Rhizocola hellebori</name>
    <dbReference type="NCBI Taxonomy" id="1392758"/>
    <lineage>
        <taxon>Bacteria</taxon>
        <taxon>Bacillati</taxon>
        <taxon>Actinomycetota</taxon>
        <taxon>Actinomycetes</taxon>
        <taxon>Micromonosporales</taxon>
        <taxon>Micromonosporaceae</taxon>
        <taxon>Rhizocola</taxon>
    </lineage>
</organism>
<proteinExistence type="predicted"/>
<dbReference type="InterPro" id="IPR050555">
    <property type="entry name" value="Bact_Solute-Bind_Prot2"/>
</dbReference>
<dbReference type="Pfam" id="PF13407">
    <property type="entry name" value="Peripla_BP_4"/>
    <property type="match status" value="1"/>
</dbReference>
<comment type="caution">
    <text evidence="5">The sequence shown here is derived from an EMBL/GenBank/DDBJ whole genome shotgun (WGS) entry which is preliminary data.</text>
</comment>
<comment type="subcellular location">
    <subcellularLocation>
        <location evidence="1">Cell envelope</location>
    </subcellularLocation>
</comment>
<evidence type="ECO:0000313" key="6">
    <source>
        <dbReference type="Proteomes" id="UP000612899"/>
    </source>
</evidence>
<dbReference type="CDD" id="cd19995">
    <property type="entry name" value="PBP1_ABC_xylose_binding-like"/>
    <property type="match status" value="1"/>
</dbReference>
<dbReference type="PANTHER" id="PTHR30036">
    <property type="entry name" value="D-XYLOSE-BINDING PERIPLASMIC PROTEIN"/>
    <property type="match status" value="1"/>
</dbReference>
<name>A0A8J3QAC9_9ACTN</name>
<keyword evidence="6" id="KW-1185">Reference proteome</keyword>
<dbReference type="AlphaFoldDB" id="A0A8J3QAC9"/>
<dbReference type="SUPFAM" id="SSF53822">
    <property type="entry name" value="Periplasmic binding protein-like I"/>
    <property type="match status" value="1"/>
</dbReference>
<dbReference type="GO" id="GO:0030288">
    <property type="term" value="C:outer membrane-bounded periplasmic space"/>
    <property type="evidence" value="ECO:0007669"/>
    <property type="project" value="TreeGrafter"/>
</dbReference>
<dbReference type="PROSITE" id="PS51257">
    <property type="entry name" value="PROKAR_LIPOPROTEIN"/>
    <property type="match status" value="1"/>
</dbReference>
<gene>
    <name evidence="5" type="ORF">Rhe02_49080</name>
</gene>
<feature type="signal peptide" evidence="3">
    <location>
        <begin position="1"/>
        <end position="24"/>
    </location>
</feature>
<accession>A0A8J3QAC9</accession>
<evidence type="ECO:0000256" key="2">
    <source>
        <dbReference type="ARBA" id="ARBA00022729"/>
    </source>
</evidence>
<evidence type="ECO:0000313" key="5">
    <source>
        <dbReference type="EMBL" id="GIH06841.1"/>
    </source>
</evidence>
<feature type="domain" description="Periplasmic binding protein" evidence="4">
    <location>
        <begin position="43"/>
        <end position="308"/>
    </location>
</feature>
<dbReference type="InterPro" id="IPR025997">
    <property type="entry name" value="SBP_2_dom"/>
</dbReference>
<evidence type="ECO:0000259" key="4">
    <source>
        <dbReference type="Pfam" id="PF13407"/>
    </source>
</evidence>
<dbReference type="Gene3D" id="3.40.50.2300">
    <property type="match status" value="2"/>
</dbReference>
<dbReference type="EMBL" id="BONY01000030">
    <property type="protein sequence ID" value="GIH06841.1"/>
    <property type="molecule type" value="Genomic_DNA"/>
</dbReference>
<dbReference type="RefSeq" id="WP_203910648.1">
    <property type="nucleotide sequence ID" value="NZ_BONY01000030.1"/>
</dbReference>
<reference evidence="5" key="1">
    <citation type="submission" date="2021-01" db="EMBL/GenBank/DDBJ databases">
        <title>Whole genome shotgun sequence of Rhizocola hellebori NBRC 109834.</title>
        <authorList>
            <person name="Komaki H."/>
            <person name="Tamura T."/>
        </authorList>
    </citation>
    <scope>NUCLEOTIDE SEQUENCE</scope>
    <source>
        <strain evidence="5">NBRC 109834</strain>
    </source>
</reference>
<dbReference type="Proteomes" id="UP000612899">
    <property type="component" value="Unassembled WGS sequence"/>
</dbReference>
<evidence type="ECO:0000256" key="1">
    <source>
        <dbReference type="ARBA" id="ARBA00004196"/>
    </source>
</evidence>
<keyword evidence="2 3" id="KW-0732">Signal</keyword>
<protein>
    <submittedName>
        <fullName evidence="5">ABC transporter substrate-binding protein</fullName>
    </submittedName>
</protein>
<evidence type="ECO:0000256" key="3">
    <source>
        <dbReference type="SAM" id="SignalP"/>
    </source>
</evidence>